<dbReference type="AlphaFoldDB" id="A0A928V4W0"/>
<dbReference type="InterPro" id="IPR003033">
    <property type="entry name" value="SCP2_sterol-bd_dom"/>
</dbReference>
<keyword evidence="1" id="KW-0831">Ubiquinone biosynthesis</keyword>
<evidence type="ECO:0000313" key="4">
    <source>
        <dbReference type="Proteomes" id="UP000652567"/>
    </source>
</evidence>
<sequence>MDGTLKTAGLVSLETLINKALQYDPGTRLALAQLQGQVLAVQVSQPAFTVYVQADSDGLRLNGYYEGDVTTRLRGSLPALMKLARSSRTSFADTGVEVIGNTAALITWQNLLRNLDIDWEEALSGVLGDIAGPKLAAGLRQLVSYSTGRSSGVTRLTGEYLTEELRLLPSRQELDVFYEDVDEVRLHLDRLEARLQRLQQNRPS</sequence>
<proteinExistence type="inferred from homology"/>
<dbReference type="GO" id="GO:0005737">
    <property type="term" value="C:cytoplasm"/>
    <property type="evidence" value="ECO:0007669"/>
    <property type="project" value="UniProtKB-SubCell"/>
</dbReference>
<name>A0A928V4W0_9GAMM</name>
<dbReference type="EMBL" id="PRDL01000001">
    <property type="protein sequence ID" value="MBE8718846.1"/>
    <property type="molecule type" value="Genomic_DNA"/>
</dbReference>
<protein>
    <recommendedName>
        <fullName evidence="1">Ubiquinone biosynthesis accessory factor UbiJ</fullName>
    </recommendedName>
</protein>
<gene>
    <name evidence="1" type="primary">ubiJ</name>
    <name evidence="3" type="ORF">C4F51_16860</name>
</gene>
<dbReference type="HAMAP" id="MF_02215">
    <property type="entry name" value="UbiJ"/>
    <property type="match status" value="1"/>
</dbReference>
<keyword evidence="4" id="KW-1185">Reference proteome</keyword>
<evidence type="ECO:0000256" key="1">
    <source>
        <dbReference type="HAMAP-Rule" id="MF_02215"/>
    </source>
</evidence>
<dbReference type="Proteomes" id="UP000652567">
    <property type="component" value="Unassembled WGS sequence"/>
</dbReference>
<dbReference type="GO" id="GO:0006744">
    <property type="term" value="P:ubiquinone biosynthetic process"/>
    <property type="evidence" value="ECO:0007669"/>
    <property type="project" value="UniProtKB-UniRule"/>
</dbReference>
<comment type="similarity">
    <text evidence="1">Belongs to the UbiJ family.</text>
</comment>
<keyword evidence="1" id="KW-0963">Cytoplasm</keyword>
<organism evidence="3 4">
    <name type="scientific">Cellvibrio polysaccharolyticus</name>
    <dbReference type="NCBI Taxonomy" id="2082724"/>
    <lineage>
        <taxon>Bacteria</taxon>
        <taxon>Pseudomonadati</taxon>
        <taxon>Pseudomonadota</taxon>
        <taxon>Gammaproteobacteria</taxon>
        <taxon>Cellvibrionales</taxon>
        <taxon>Cellvibrionaceae</taxon>
        <taxon>Cellvibrio</taxon>
    </lineage>
</organism>
<feature type="domain" description="SCP2" evidence="2">
    <location>
        <begin position="17"/>
        <end position="112"/>
    </location>
</feature>
<comment type="function">
    <text evidence="1">Required for ubiquinone (coenzyme Q) biosynthesis. Binds hydrophobic ubiquinone biosynthetic intermediates via its SCP2 domain and is essential for the stability of the Ubi complex. May constitute a docking platform where Ubi enzymes assemble and access their SCP2-bound polyprenyl substrates.</text>
</comment>
<dbReference type="PANTHER" id="PTHR38693">
    <property type="entry name" value="UBIQUINONE BIOSYNTHESIS PROTEIN UBIJ"/>
    <property type="match status" value="1"/>
</dbReference>
<evidence type="ECO:0000313" key="3">
    <source>
        <dbReference type="EMBL" id="MBE8718846.1"/>
    </source>
</evidence>
<evidence type="ECO:0000259" key="2">
    <source>
        <dbReference type="Pfam" id="PF02036"/>
    </source>
</evidence>
<comment type="caution">
    <text evidence="3">The sequence shown here is derived from an EMBL/GenBank/DDBJ whole genome shotgun (WGS) entry which is preliminary data.</text>
</comment>
<dbReference type="Pfam" id="PF02036">
    <property type="entry name" value="SCP2"/>
    <property type="match status" value="1"/>
</dbReference>
<dbReference type="PANTHER" id="PTHR38693:SF1">
    <property type="entry name" value="UBIQUINONE BIOSYNTHESIS ACCESSORY FACTOR UBIJ"/>
    <property type="match status" value="1"/>
</dbReference>
<reference evidence="3" key="1">
    <citation type="submission" date="2018-07" db="EMBL/GenBank/DDBJ databases">
        <title>Genome assembly of strain Ka43.</title>
        <authorList>
            <person name="Kukolya J."/>
            <person name="Nagy I."/>
            <person name="Horvath B."/>
            <person name="Toth A."/>
        </authorList>
    </citation>
    <scope>NUCLEOTIDE SEQUENCE</scope>
    <source>
        <strain evidence="3">KB43</strain>
    </source>
</reference>
<comment type="subcellular location">
    <subcellularLocation>
        <location evidence="1">Cytoplasm</location>
    </subcellularLocation>
</comment>
<comment type="pathway">
    <text evidence="1">Cofactor biosynthesis; ubiquinone biosynthesis.</text>
</comment>
<dbReference type="RefSeq" id="WP_193911743.1">
    <property type="nucleotide sequence ID" value="NZ_PRDL01000001.1"/>
</dbReference>
<accession>A0A928V4W0</accession>
<dbReference type="InterPro" id="IPR038989">
    <property type="entry name" value="UbiJ"/>
</dbReference>